<gene>
    <name evidence="1" type="ORF">SAMN04487941_0459</name>
</gene>
<dbReference type="Proteomes" id="UP000182491">
    <property type="component" value="Unassembled WGS sequence"/>
</dbReference>
<organism evidence="1 2">
    <name type="scientific">Pontibacter akesuensis</name>
    <dbReference type="NCBI Taxonomy" id="388950"/>
    <lineage>
        <taxon>Bacteria</taxon>
        <taxon>Pseudomonadati</taxon>
        <taxon>Bacteroidota</taxon>
        <taxon>Cytophagia</taxon>
        <taxon>Cytophagales</taxon>
        <taxon>Hymenobacteraceae</taxon>
        <taxon>Pontibacter</taxon>
    </lineage>
</organism>
<reference evidence="2" key="1">
    <citation type="submission" date="2016-10" db="EMBL/GenBank/DDBJ databases">
        <authorList>
            <person name="Varghese N."/>
        </authorList>
    </citation>
    <scope>NUCLEOTIDE SEQUENCE [LARGE SCALE GENOMIC DNA]</scope>
    <source>
        <strain evidence="2">DSM 18820</strain>
    </source>
</reference>
<evidence type="ECO:0000313" key="1">
    <source>
        <dbReference type="EMBL" id="SFU39549.1"/>
    </source>
</evidence>
<name>A0A1I7FTK1_9BACT</name>
<proteinExistence type="predicted"/>
<protein>
    <recommendedName>
        <fullName evidence="3">SpoIIAA-like</fullName>
    </recommendedName>
</protein>
<dbReference type="RefSeq" id="WP_068839450.1">
    <property type="nucleotide sequence ID" value="NZ_CP014766.1"/>
</dbReference>
<keyword evidence="2" id="KW-1185">Reference proteome</keyword>
<evidence type="ECO:0000313" key="2">
    <source>
        <dbReference type="Proteomes" id="UP000182491"/>
    </source>
</evidence>
<sequence length="147" mass="17069">MDEMVIRETPCVKVTFFEEHKTLLISWLRGPSTKELHATYLHALQFIEAHPDVVLFCTDQTLIGSLTREQETWLMQEYYPKVYHILQDDVYAAVVFSESHFNAIVMNYQANAIAPGQHFIQFNYFTVLSEAMHWLKGINKGQSAELL</sequence>
<dbReference type="AlphaFoldDB" id="A0A1I7FTK1"/>
<accession>A0A1I7FTK1</accession>
<dbReference type="EMBL" id="FPCA01000001">
    <property type="protein sequence ID" value="SFU39549.1"/>
    <property type="molecule type" value="Genomic_DNA"/>
</dbReference>
<evidence type="ECO:0008006" key="3">
    <source>
        <dbReference type="Google" id="ProtNLM"/>
    </source>
</evidence>